<feature type="domain" description="AAA+ ATPase" evidence="4">
    <location>
        <begin position="327"/>
        <end position="468"/>
    </location>
</feature>
<dbReference type="InterPro" id="IPR055446">
    <property type="entry name" value="RecD2_N_OB"/>
</dbReference>
<comment type="caution">
    <text evidence="5">The sequence shown here is derived from an EMBL/GenBank/DDBJ whole genome shotgun (WGS) entry which is preliminary data.</text>
</comment>
<dbReference type="GO" id="GO:0006310">
    <property type="term" value="P:DNA recombination"/>
    <property type="evidence" value="ECO:0007669"/>
    <property type="project" value="InterPro"/>
</dbReference>
<dbReference type="Gene3D" id="2.30.30.940">
    <property type="match status" value="1"/>
</dbReference>
<dbReference type="InterPro" id="IPR050534">
    <property type="entry name" value="Coronavir_polyprotein_1ab"/>
</dbReference>
<dbReference type="PANTHER" id="PTHR43788">
    <property type="entry name" value="DNA2/NAM7 HELICASE FAMILY MEMBER"/>
    <property type="match status" value="1"/>
</dbReference>
<dbReference type="SMART" id="SM00278">
    <property type="entry name" value="HhH1"/>
    <property type="match status" value="3"/>
</dbReference>
<dbReference type="InterPro" id="IPR027417">
    <property type="entry name" value="P-loop_NTPase"/>
</dbReference>
<name>A0A7C4AST6_9BACT</name>
<dbReference type="AlphaFoldDB" id="A0A7C4AST6"/>
<feature type="domain" description="Helix-hairpin-helix DNA-binding motif class 1" evidence="3">
    <location>
        <begin position="179"/>
        <end position="198"/>
    </location>
</feature>
<dbReference type="SUPFAM" id="SSF52540">
    <property type="entry name" value="P-loop containing nucleoside triphosphate hydrolases"/>
    <property type="match status" value="2"/>
</dbReference>
<dbReference type="Gene3D" id="1.10.150.20">
    <property type="entry name" value="5' to 3' exonuclease, C-terminal subdomain"/>
    <property type="match status" value="1"/>
</dbReference>
<dbReference type="Pfam" id="PF23139">
    <property type="entry name" value="OB_YrrC"/>
    <property type="match status" value="1"/>
</dbReference>
<dbReference type="Gene3D" id="3.40.50.300">
    <property type="entry name" value="P-loop containing nucleotide triphosphate hydrolases"/>
    <property type="match status" value="2"/>
</dbReference>
<dbReference type="Pfam" id="PF14490">
    <property type="entry name" value="HHH_RecD2"/>
    <property type="match status" value="1"/>
</dbReference>
<dbReference type="GO" id="GO:0005524">
    <property type="term" value="F:ATP binding"/>
    <property type="evidence" value="ECO:0007669"/>
    <property type="project" value="UniProtKB-KW"/>
</dbReference>
<sequence length="705" mass="77494">MEGVLDAVVFSQPENDFLVGRLAVLGRREPVTIVGLLPEPHPGETLILKGKWEYDPRFGEQFRFVDAQVKAPSTVRGIEKYLSSKLVPGIGPEMARRITAMFGEETLQVIETKPEDLRKVPGIGKQRAERISKAFQEHKGIRDVMLFLQSHGISTGYAFKIFRKYGSQSPRIISQNPYILVTDIRGIGFKSADKVARSLGMDMKSPLRAGAGILHVLETAQAEGHVFYPQSVVLEKARQLLEINARIIEDALVQLAQGGRIAIEDERVYAAGMAAAENAVAAKINRLLTSPRLLPSIKIDLAIQWIEGRINIGLSDAQRLALAEAIRQKMLIITGGPGTGKTTLLRSLTQILEAKNIRVLLCAPTGRAAKRLTAASGKEARTIHRLLEYSPGAGGFLRNSHRPLDADYVIIDEASMVDLRLMNHLLDALSPQATLLLVGDADQLPSVGPGNVLGDLIRSGKVPVVKLSAIFRQASRSQIVTNAHLINQGKMPVISAPGSGESDFYLIEREDPNDALRAIKEMVSRRIPDRFGFSGPDDIQVLSPMHKGILGTENLNQELQGLLNPAGEPVRGNRFRVGDRVMQLRNNYDKDVYNGDIGRIASYDAEWGELAVSFDDCTATYHVSELDELSLAYAVSIHKSQGSEYPAVIIPLSTQHYVLLRRNLLYTAITRARELAVVIASRRALEIAVGNGTVEERYSWLAEKV</sequence>
<evidence type="ECO:0000313" key="5">
    <source>
        <dbReference type="EMBL" id="HGH61583.1"/>
    </source>
</evidence>
<dbReference type="InterPro" id="IPR003583">
    <property type="entry name" value="Hlx-hairpin-Hlx_DNA-bd_motif"/>
</dbReference>
<reference evidence="5" key="1">
    <citation type="journal article" date="2020" name="mSystems">
        <title>Genome- and Community-Level Interaction Insights into Carbon Utilization and Element Cycling Functions of Hydrothermarchaeota in Hydrothermal Sediment.</title>
        <authorList>
            <person name="Zhou Z."/>
            <person name="Liu Y."/>
            <person name="Xu W."/>
            <person name="Pan J."/>
            <person name="Luo Z.H."/>
            <person name="Li M."/>
        </authorList>
    </citation>
    <scope>NUCLEOTIDE SEQUENCE [LARGE SCALE GENOMIC DNA]</scope>
    <source>
        <strain evidence="5">SpSt-769</strain>
    </source>
</reference>
<keyword evidence="5" id="KW-0378">Hydrolase</keyword>
<feature type="domain" description="Helix-hairpin-helix DNA-binding motif class 1" evidence="3">
    <location>
        <begin position="115"/>
        <end position="134"/>
    </location>
</feature>
<dbReference type="GO" id="GO:0003677">
    <property type="term" value="F:DNA binding"/>
    <property type="evidence" value="ECO:0007669"/>
    <property type="project" value="InterPro"/>
</dbReference>
<feature type="domain" description="Helix-hairpin-helix DNA-binding motif class 1" evidence="3">
    <location>
        <begin position="80"/>
        <end position="101"/>
    </location>
</feature>
<dbReference type="SUPFAM" id="SSF47781">
    <property type="entry name" value="RuvA domain 2-like"/>
    <property type="match status" value="1"/>
</dbReference>
<dbReference type="GO" id="GO:0043139">
    <property type="term" value="F:5'-3' DNA helicase activity"/>
    <property type="evidence" value="ECO:0007669"/>
    <property type="project" value="InterPro"/>
</dbReference>
<accession>A0A7C4AST6</accession>
<dbReference type="Gene3D" id="1.10.10.2220">
    <property type="match status" value="1"/>
</dbReference>
<keyword evidence="1" id="KW-0547">Nucleotide-binding</keyword>
<protein>
    <submittedName>
        <fullName evidence="5">ATP-dependent RecD-like DNA helicase</fullName>
    </submittedName>
</protein>
<dbReference type="InterPro" id="IPR006345">
    <property type="entry name" value="RecD2"/>
</dbReference>
<dbReference type="Pfam" id="PF13245">
    <property type="entry name" value="AAA_19"/>
    <property type="match status" value="1"/>
</dbReference>
<dbReference type="GO" id="GO:0006281">
    <property type="term" value="P:DNA repair"/>
    <property type="evidence" value="ECO:0007669"/>
    <property type="project" value="InterPro"/>
</dbReference>
<dbReference type="GO" id="GO:0017116">
    <property type="term" value="F:single-stranded DNA helicase activity"/>
    <property type="evidence" value="ECO:0007669"/>
    <property type="project" value="TreeGrafter"/>
</dbReference>
<dbReference type="InterPro" id="IPR003593">
    <property type="entry name" value="AAA+_ATPase"/>
</dbReference>
<dbReference type="InterPro" id="IPR010994">
    <property type="entry name" value="RuvA_2-like"/>
</dbReference>
<dbReference type="CDD" id="cd18809">
    <property type="entry name" value="SF1_C_RecD"/>
    <property type="match status" value="1"/>
</dbReference>
<keyword evidence="5" id="KW-0347">Helicase</keyword>
<dbReference type="InterPro" id="IPR041451">
    <property type="entry name" value="RecD2_SH13"/>
</dbReference>
<dbReference type="PANTHER" id="PTHR43788:SF6">
    <property type="entry name" value="DNA HELICASE B"/>
    <property type="match status" value="1"/>
</dbReference>
<dbReference type="HAMAP" id="MF_01488">
    <property type="entry name" value="RecD2"/>
    <property type="match status" value="1"/>
</dbReference>
<gene>
    <name evidence="5" type="ORF">ENV54_09825</name>
</gene>
<dbReference type="SMART" id="SM00382">
    <property type="entry name" value="AAA"/>
    <property type="match status" value="1"/>
</dbReference>
<proteinExistence type="inferred from homology"/>
<evidence type="ECO:0000256" key="1">
    <source>
        <dbReference type="ARBA" id="ARBA00022741"/>
    </source>
</evidence>
<dbReference type="InterPro" id="IPR029493">
    <property type="entry name" value="RecD2-like_HHH"/>
</dbReference>
<evidence type="ECO:0000259" key="4">
    <source>
        <dbReference type="SMART" id="SM00382"/>
    </source>
</evidence>
<keyword evidence="2" id="KW-0067">ATP-binding</keyword>
<evidence type="ECO:0000256" key="2">
    <source>
        <dbReference type="ARBA" id="ARBA00022840"/>
    </source>
</evidence>
<dbReference type="Pfam" id="PF18335">
    <property type="entry name" value="SH3_13"/>
    <property type="match status" value="1"/>
</dbReference>
<dbReference type="NCBIfam" id="TIGR01448">
    <property type="entry name" value="recD_rel"/>
    <property type="match status" value="1"/>
</dbReference>
<evidence type="ECO:0000259" key="3">
    <source>
        <dbReference type="SMART" id="SM00278"/>
    </source>
</evidence>
<dbReference type="Pfam" id="PF14520">
    <property type="entry name" value="HHH_5"/>
    <property type="match status" value="1"/>
</dbReference>
<dbReference type="Pfam" id="PF13538">
    <property type="entry name" value="UvrD_C_2"/>
    <property type="match status" value="1"/>
</dbReference>
<dbReference type="InterPro" id="IPR027785">
    <property type="entry name" value="UvrD-like_helicase_C"/>
</dbReference>
<dbReference type="GO" id="GO:0009338">
    <property type="term" value="C:exodeoxyribonuclease V complex"/>
    <property type="evidence" value="ECO:0007669"/>
    <property type="project" value="TreeGrafter"/>
</dbReference>
<organism evidence="5">
    <name type="scientific">Desulfomonile tiedjei</name>
    <dbReference type="NCBI Taxonomy" id="2358"/>
    <lineage>
        <taxon>Bacteria</taxon>
        <taxon>Pseudomonadati</taxon>
        <taxon>Thermodesulfobacteriota</taxon>
        <taxon>Desulfomonilia</taxon>
        <taxon>Desulfomonilales</taxon>
        <taxon>Desulfomonilaceae</taxon>
        <taxon>Desulfomonile</taxon>
    </lineage>
</organism>
<dbReference type="CDD" id="cd17933">
    <property type="entry name" value="DEXSc_RecD-like"/>
    <property type="match status" value="1"/>
</dbReference>
<dbReference type="EMBL" id="DTGT01000314">
    <property type="protein sequence ID" value="HGH61583.1"/>
    <property type="molecule type" value="Genomic_DNA"/>
</dbReference>